<comment type="similarity">
    <text evidence="1 2">Belongs to the phospholipid scramblase family.</text>
</comment>
<keyword evidence="2" id="KW-0449">Lipoprotein</keyword>
<dbReference type="GO" id="GO:0005886">
    <property type="term" value="C:plasma membrane"/>
    <property type="evidence" value="ECO:0007669"/>
    <property type="project" value="TreeGrafter"/>
</dbReference>
<evidence type="ECO:0000256" key="2">
    <source>
        <dbReference type="RuleBase" id="RU363116"/>
    </source>
</evidence>
<reference evidence="5" key="2">
    <citation type="submission" date="2020-05" db="UniProtKB">
        <authorList>
            <consortium name="EnsemblMetazoa"/>
        </authorList>
    </citation>
    <scope>IDENTIFICATION</scope>
</reference>
<dbReference type="EnsemblMetazoa" id="ASIC019671-RA">
    <property type="protein sequence ID" value="ASIC019671-PA"/>
    <property type="gene ID" value="ASIC019671"/>
</dbReference>
<accession>A0A084WN05</accession>
<evidence type="ECO:0000256" key="3">
    <source>
        <dbReference type="SAM" id="MobiDB-lite"/>
    </source>
</evidence>
<comment type="function">
    <text evidence="2">May mediate accelerated ATP-independent bidirectional transbilayer migration of phospholipids upon binding calcium ions that results in a loss of phospholipid asymmetry in the plasma membrane.</text>
</comment>
<dbReference type="EMBL" id="KE525352">
    <property type="protein sequence ID" value="KFB51599.1"/>
    <property type="molecule type" value="Genomic_DNA"/>
</dbReference>
<keyword evidence="2" id="KW-0106">Calcium</keyword>
<dbReference type="AlphaFoldDB" id="A0A084WN05"/>
<protein>
    <recommendedName>
        <fullName evidence="2">Phospholipid scramblase</fullName>
    </recommendedName>
</protein>
<dbReference type="VEuPathDB" id="VectorBase:ASIC019671"/>
<dbReference type="EMBL" id="ATLV01024543">
    <property type="status" value="NOT_ANNOTATED_CDS"/>
    <property type="molecule type" value="Genomic_DNA"/>
</dbReference>
<dbReference type="InterPro" id="IPR005552">
    <property type="entry name" value="Scramblase"/>
</dbReference>
<evidence type="ECO:0000313" key="5">
    <source>
        <dbReference type="EnsemblMetazoa" id="ASIC019671-PA"/>
    </source>
</evidence>
<keyword evidence="6" id="KW-1185">Reference proteome</keyword>
<dbReference type="VEuPathDB" id="VectorBase:ASIS009083"/>
<keyword evidence="2" id="KW-0564">Palmitate</keyword>
<sequence>MSSARVPPQQQPDFHGPDTPTFDLSWDYNYDSTLTAPPNNVPPVGKINTKRTPIDGSNRRWFVLTVHSGESRIITAQPQSLVTGRDEMSLRIPSQRSDPIRSVNSPFLTPFSPRAGLDFLYGLPSVFIQQTYELNELLSGVSSDNRFTIRGPSNEALYAALETSDPKDRFWGSLRPFRLSLVDRSHQEVLLFKKNLGCGVFCCFCKNQFLEVRSCS</sequence>
<dbReference type="STRING" id="74873.A0A084WN05"/>
<evidence type="ECO:0000313" key="6">
    <source>
        <dbReference type="Proteomes" id="UP000030765"/>
    </source>
</evidence>
<dbReference type="PANTHER" id="PTHR23248">
    <property type="entry name" value="PHOSPHOLIPID SCRAMBLASE-RELATED"/>
    <property type="match status" value="1"/>
</dbReference>
<dbReference type="PANTHER" id="PTHR23248:SF4">
    <property type="entry name" value="PHOSPHOLIPID SCRAMBLASE"/>
    <property type="match status" value="1"/>
</dbReference>
<gene>
    <name evidence="4" type="ORF">ZHAS_00019671</name>
</gene>
<comment type="cofactor">
    <cofactor evidence="2">
        <name>Ca(2+)</name>
        <dbReference type="ChEBI" id="CHEBI:29108"/>
    </cofactor>
</comment>
<reference evidence="4 6" key="1">
    <citation type="journal article" date="2014" name="BMC Genomics">
        <title>Genome sequence of Anopheles sinensis provides insight into genetics basis of mosquito competence for malaria parasites.</title>
        <authorList>
            <person name="Zhou D."/>
            <person name="Zhang D."/>
            <person name="Ding G."/>
            <person name="Shi L."/>
            <person name="Hou Q."/>
            <person name="Ye Y."/>
            <person name="Xu Y."/>
            <person name="Zhou H."/>
            <person name="Xiong C."/>
            <person name="Li S."/>
            <person name="Yu J."/>
            <person name="Hong S."/>
            <person name="Yu X."/>
            <person name="Zou P."/>
            <person name="Chen C."/>
            <person name="Chang X."/>
            <person name="Wang W."/>
            <person name="Lv Y."/>
            <person name="Sun Y."/>
            <person name="Ma L."/>
            <person name="Shen B."/>
            <person name="Zhu C."/>
        </authorList>
    </citation>
    <scope>NUCLEOTIDE SEQUENCE [LARGE SCALE GENOMIC DNA]</scope>
</reference>
<dbReference type="OrthoDB" id="444338at2759"/>
<dbReference type="Proteomes" id="UP000030765">
    <property type="component" value="Unassembled WGS sequence"/>
</dbReference>
<dbReference type="GO" id="GO:0017128">
    <property type="term" value="F:phospholipid scramblase activity"/>
    <property type="evidence" value="ECO:0007669"/>
    <property type="project" value="InterPro"/>
</dbReference>
<organism evidence="4">
    <name type="scientific">Anopheles sinensis</name>
    <name type="common">Mosquito</name>
    <dbReference type="NCBI Taxonomy" id="74873"/>
    <lineage>
        <taxon>Eukaryota</taxon>
        <taxon>Metazoa</taxon>
        <taxon>Ecdysozoa</taxon>
        <taxon>Arthropoda</taxon>
        <taxon>Hexapoda</taxon>
        <taxon>Insecta</taxon>
        <taxon>Pterygota</taxon>
        <taxon>Neoptera</taxon>
        <taxon>Endopterygota</taxon>
        <taxon>Diptera</taxon>
        <taxon>Nematocera</taxon>
        <taxon>Culicoidea</taxon>
        <taxon>Culicidae</taxon>
        <taxon>Anophelinae</taxon>
        <taxon>Anopheles</taxon>
    </lineage>
</organism>
<feature type="region of interest" description="Disordered" evidence="3">
    <location>
        <begin position="1"/>
        <end position="20"/>
    </location>
</feature>
<evidence type="ECO:0000256" key="1">
    <source>
        <dbReference type="ARBA" id="ARBA00005350"/>
    </source>
</evidence>
<name>A0A084WN05_ANOSI</name>
<dbReference type="Pfam" id="PF03803">
    <property type="entry name" value="Scramblase"/>
    <property type="match status" value="1"/>
</dbReference>
<proteinExistence type="inferred from homology"/>
<evidence type="ECO:0000313" key="4">
    <source>
        <dbReference type="EMBL" id="KFB51599.1"/>
    </source>
</evidence>